<sequence length="115" mass="12817">MSDDEIAGKTWTKIEKNVKRLGLGDGLSNGKDSNFQDYFDKGFADGFSNAYLIGHHKGAFFTRNTPEDPLLAQPKLGWCQICQNDSLVTLPQIKAKQTDICNRNLDELKNKTPIG</sequence>
<reference evidence="1 2" key="1">
    <citation type="journal article" date="2008" name="Nature">
        <title>The genome of the model beetle and pest Tribolium castaneum.</title>
        <authorList>
            <consortium name="Tribolium Genome Sequencing Consortium"/>
            <person name="Richards S."/>
            <person name="Gibbs R.A."/>
            <person name="Weinstock G.M."/>
            <person name="Brown S.J."/>
            <person name="Denell R."/>
            <person name="Beeman R.W."/>
            <person name="Gibbs R."/>
            <person name="Beeman R.W."/>
            <person name="Brown S.J."/>
            <person name="Bucher G."/>
            <person name="Friedrich M."/>
            <person name="Grimmelikhuijzen C.J."/>
            <person name="Klingler M."/>
            <person name="Lorenzen M."/>
            <person name="Richards S."/>
            <person name="Roth S."/>
            <person name="Schroder R."/>
            <person name="Tautz D."/>
            <person name="Zdobnov E.M."/>
            <person name="Muzny D."/>
            <person name="Gibbs R.A."/>
            <person name="Weinstock G.M."/>
            <person name="Attaway T."/>
            <person name="Bell S."/>
            <person name="Buhay C.J."/>
            <person name="Chandrabose M.N."/>
            <person name="Chavez D."/>
            <person name="Clerk-Blankenburg K.P."/>
            <person name="Cree A."/>
            <person name="Dao M."/>
            <person name="Davis C."/>
            <person name="Chacko J."/>
            <person name="Dinh H."/>
            <person name="Dugan-Rocha S."/>
            <person name="Fowler G."/>
            <person name="Garner T.T."/>
            <person name="Garnes J."/>
            <person name="Gnirke A."/>
            <person name="Hawes A."/>
            <person name="Hernandez J."/>
            <person name="Hines S."/>
            <person name="Holder M."/>
            <person name="Hume J."/>
            <person name="Jhangiani S.N."/>
            <person name="Joshi V."/>
            <person name="Khan Z.M."/>
            <person name="Jackson L."/>
            <person name="Kovar C."/>
            <person name="Kowis A."/>
            <person name="Lee S."/>
            <person name="Lewis L.R."/>
            <person name="Margolis J."/>
            <person name="Morgan M."/>
            <person name="Nazareth L.V."/>
            <person name="Nguyen N."/>
            <person name="Okwuonu G."/>
            <person name="Parker D."/>
            <person name="Richards S."/>
            <person name="Ruiz S.J."/>
            <person name="Santibanez J."/>
            <person name="Savard J."/>
            <person name="Scherer S.E."/>
            <person name="Schneider B."/>
            <person name="Sodergren E."/>
            <person name="Tautz D."/>
            <person name="Vattahil S."/>
            <person name="Villasana D."/>
            <person name="White C.S."/>
            <person name="Wright R."/>
            <person name="Park Y."/>
            <person name="Beeman R.W."/>
            <person name="Lord J."/>
            <person name="Oppert B."/>
            <person name="Lorenzen M."/>
            <person name="Brown S."/>
            <person name="Wang L."/>
            <person name="Savard J."/>
            <person name="Tautz D."/>
            <person name="Richards S."/>
            <person name="Weinstock G."/>
            <person name="Gibbs R.A."/>
            <person name="Liu Y."/>
            <person name="Worley K."/>
            <person name="Weinstock G."/>
            <person name="Elsik C.G."/>
            <person name="Reese J.T."/>
            <person name="Elhaik E."/>
            <person name="Landan G."/>
            <person name="Graur D."/>
            <person name="Arensburger P."/>
            <person name="Atkinson P."/>
            <person name="Beeman R.W."/>
            <person name="Beidler J."/>
            <person name="Brown S.J."/>
            <person name="Demuth J.P."/>
            <person name="Drury D.W."/>
            <person name="Du Y.Z."/>
            <person name="Fujiwara H."/>
            <person name="Lorenzen M."/>
            <person name="Maselli V."/>
            <person name="Osanai M."/>
            <person name="Park Y."/>
            <person name="Robertson H.M."/>
            <person name="Tu Z."/>
            <person name="Wang J.J."/>
            <person name="Wang S."/>
            <person name="Richards S."/>
            <person name="Song H."/>
            <person name="Zhang L."/>
            <person name="Sodergren E."/>
            <person name="Werner D."/>
            <person name="Stanke M."/>
            <person name="Morgenstern B."/>
            <person name="Solovyev V."/>
            <person name="Kosarev P."/>
            <person name="Brown G."/>
            <person name="Chen H.C."/>
            <person name="Ermolaeva O."/>
            <person name="Hlavina W."/>
            <person name="Kapustin Y."/>
            <person name="Kiryutin B."/>
            <person name="Kitts P."/>
            <person name="Maglott D."/>
            <person name="Pruitt K."/>
            <person name="Sapojnikov V."/>
            <person name="Souvorov A."/>
            <person name="Mackey A.J."/>
            <person name="Waterhouse R.M."/>
            <person name="Wyder S."/>
            <person name="Zdobnov E.M."/>
            <person name="Zdobnov E.M."/>
            <person name="Wyder S."/>
            <person name="Kriventseva E.V."/>
            <person name="Kadowaki T."/>
            <person name="Bork P."/>
            <person name="Aranda M."/>
            <person name="Bao R."/>
            <person name="Beermann A."/>
            <person name="Berns N."/>
            <person name="Bolognesi R."/>
            <person name="Bonneton F."/>
            <person name="Bopp D."/>
            <person name="Brown S.J."/>
            <person name="Bucher G."/>
            <person name="Butts T."/>
            <person name="Chaumot A."/>
            <person name="Denell R.E."/>
            <person name="Ferrier D.E."/>
            <person name="Friedrich M."/>
            <person name="Gordon C.M."/>
            <person name="Jindra M."/>
            <person name="Klingler M."/>
            <person name="Lan Q."/>
            <person name="Lattorff H.M."/>
            <person name="Laudet V."/>
            <person name="von Levetsow C."/>
            <person name="Liu Z."/>
            <person name="Lutz R."/>
            <person name="Lynch J.A."/>
            <person name="da Fonseca R.N."/>
            <person name="Posnien N."/>
            <person name="Reuter R."/>
            <person name="Roth S."/>
            <person name="Savard J."/>
            <person name="Schinko J.B."/>
            <person name="Schmitt C."/>
            <person name="Schoppmeier M."/>
            <person name="Schroder R."/>
            <person name="Shippy T.D."/>
            <person name="Simonnet F."/>
            <person name="Marques-Souza H."/>
            <person name="Tautz D."/>
            <person name="Tomoyasu Y."/>
            <person name="Trauner J."/>
            <person name="Van der Zee M."/>
            <person name="Vervoort M."/>
            <person name="Wittkopp N."/>
            <person name="Wimmer E.A."/>
            <person name="Yang X."/>
            <person name="Jones A.K."/>
            <person name="Sattelle D.B."/>
            <person name="Ebert P.R."/>
            <person name="Nelson D."/>
            <person name="Scott J.G."/>
            <person name="Beeman R.W."/>
            <person name="Muthukrishnan S."/>
            <person name="Kramer K.J."/>
            <person name="Arakane Y."/>
            <person name="Beeman R.W."/>
            <person name="Zhu Q."/>
            <person name="Hogenkamp D."/>
            <person name="Dixit R."/>
            <person name="Oppert B."/>
            <person name="Jiang H."/>
            <person name="Zou Z."/>
            <person name="Marshall J."/>
            <person name="Elpidina E."/>
            <person name="Vinokurov K."/>
            <person name="Oppert C."/>
            <person name="Zou Z."/>
            <person name="Evans J."/>
            <person name="Lu Z."/>
            <person name="Zhao P."/>
            <person name="Sumathipala N."/>
            <person name="Altincicek B."/>
            <person name="Vilcinskas A."/>
            <person name="Williams M."/>
            <person name="Hultmark D."/>
            <person name="Hetru C."/>
            <person name="Jiang H."/>
            <person name="Grimmelikhuijzen C.J."/>
            <person name="Hauser F."/>
            <person name="Cazzamali G."/>
            <person name="Williamson M."/>
            <person name="Park Y."/>
            <person name="Li B."/>
            <person name="Tanaka Y."/>
            <person name="Predel R."/>
            <person name="Neupert S."/>
            <person name="Schachtner J."/>
            <person name="Verleyen P."/>
            <person name="Raible F."/>
            <person name="Bork P."/>
            <person name="Friedrich M."/>
            <person name="Walden K.K."/>
            <person name="Robertson H.M."/>
            <person name="Angeli S."/>
            <person name="Foret S."/>
            <person name="Bucher G."/>
            <person name="Schuetz S."/>
            <person name="Maleszka R."/>
            <person name="Wimmer E.A."/>
            <person name="Beeman R.W."/>
            <person name="Lorenzen M."/>
            <person name="Tomoyasu Y."/>
            <person name="Miller S.C."/>
            <person name="Grossmann D."/>
            <person name="Bucher G."/>
        </authorList>
    </citation>
    <scope>NUCLEOTIDE SEQUENCE [LARGE SCALE GENOMIC DNA]</scope>
    <source>
        <strain evidence="1 2">Georgia GA2</strain>
    </source>
</reference>
<name>D6WTT3_TRICA</name>
<dbReference type="AlphaFoldDB" id="D6WTT3"/>
<dbReference type="HOGENOM" id="CLU_2112003_0_0_1"/>
<proteinExistence type="predicted"/>
<evidence type="ECO:0000313" key="2">
    <source>
        <dbReference type="Proteomes" id="UP000007266"/>
    </source>
</evidence>
<evidence type="ECO:0008006" key="3">
    <source>
        <dbReference type="Google" id="ProtNLM"/>
    </source>
</evidence>
<reference evidence="1 2" key="2">
    <citation type="journal article" date="2010" name="Nucleic Acids Res.">
        <title>BeetleBase in 2010: revisions to provide comprehensive genomic information for Tribolium castaneum.</title>
        <authorList>
            <person name="Kim H.S."/>
            <person name="Murphy T."/>
            <person name="Xia J."/>
            <person name="Caragea D."/>
            <person name="Park Y."/>
            <person name="Beeman R.W."/>
            <person name="Lorenzen M.D."/>
            <person name="Butcher S."/>
            <person name="Manak J.R."/>
            <person name="Brown S.J."/>
        </authorList>
    </citation>
    <scope>GENOME REANNOTATION</scope>
    <source>
        <strain evidence="1 2">Georgia GA2</strain>
    </source>
</reference>
<accession>D6WTT3</accession>
<evidence type="ECO:0000313" key="1">
    <source>
        <dbReference type="EMBL" id="EFA06277.1"/>
    </source>
</evidence>
<gene>
    <name evidence="1" type="primary">GLEAN_09143</name>
    <name evidence="1" type="ORF">TcasGA2_TC009143</name>
</gene>
<dbReference type="OMA" id="HQEGFRE"/>
<dbReference type="EMBL" id="KQ971352">
    <property type="protein sequence ID" value="EFA06277.1"/>
    <property type="molecule type" value="Genomic_DNA"/>
</dbReference>
<dbReference type="PhylomeDB" id="D6WTT3"/>
<protein>
    <recommendedName>
        <fullName evidence="3">Essential protein Yae1 N-terminal domain-containing protein</fullName>
    </recommendedName>
</protein>
<organism evidence="1 2">
    <name type="scientific">Tribolium castaneum</name>
    <name type="common">Red flour beetle</name>
    <dbReference type="NCBI Taxonomy" id="7070"/>
    <lineage>
        <taxon>Eukaryota</taxon>
        <taxon>Metazoa</taxon>
        <taxon>Ecdysozoa</taxon>
        <taxon>Arthropoda</taxon>
        <taxon>Hexapoda</taxon>
        <taxon>Insecta</taxon>
        <taxon>Pterygota</taxon>
        <taxon>Neoptera</taxon>
        <taxon>Endopterygota</taxon>
        <taxon>Coleoptera</taxon>
        <taxon>Polyphaga</taxon>
        <taxon>Cucujiformia</taxon>
        <taxon>Tenebrionidae</taxon>
        <taxon>Tenebrionidae incertae sedis</taxon>
        <taxon>Tribolium</taxon>
    </lineage>
</organism>
<dbReference type="OrthoDB" id="20086at2759"/>
<dbReference type="Proteomes" id="UP000007266">
    <property type="component" value="Linkage group 7"/>
</dbReference>
<dbReference type="KEGG" id="tca:103313591"/>
<dbReference type="InParanoid" id="D6WTT3"/>
<keyword evidence="2" id="KW-1185">Reference proteome</keyword>